<evidence type="ECO:0000313" key="5">
    <source>
        <dbReference type="Proteomes" id="UP000440578"/>
    </source>
</evidence>
<organism evidence="4 5">
    <name type="scientific">Amphibalanus amphitrite</name>
    <name type="common">Striped barnacle</name>
    <name type="synonym">Balanus amphitrite</name>
    <dbReference type="NCBI Taxonomy" id="1232801"/>
    <lineage>
        <taxon>Eukaryota</taxon>
        <taxon>Metazoa</taxon>
        <taxon>Ecdysozoa</taxon>
        <taxon>Arthropoda</taxon>
        <taxon>Crustacea</taxon>
        <taxon>Multicrustacea</taxon>
        <taxon>Cirripedia</taxon>
        <taxon>Thoracica</taxon>
        <taxon>Thoracicalcarea</taxon>
        <taxon>Balanomorpha</taxon>
        <taxon>Balanoidea</taxon>
        <taxon>Balanidae</taxon>
        <taxon>Amphibalaninae</taxon>
        <taxon>Amphibalanus</taxon>
    </lineage>
</organism>
<name>A0A6A4VVV6_AMPAM</name>
<proteinExistence type="predicted"/>
<dbReference type="AlphaFoldDB" id="A0A6A4VVV6"/>
<feature type="transmembrane region" description="Helical" evidence="2">
    <location>
        <begin position="223"/>
        <end position="242"/>
    </location>
</feature>
<protein>
    <submittedName>
        <fullName evidence="4">Uncharacterized protein</fullName>
    </submittedName>
</protein>
<keyword evidence="2" id="KW-0472">Membrane</keyword>
<gene>
    <name evidence="4" type="ORF">FJT64_004391</name>
</gene>
<sequence>MGSPGCSRQCSALLSVLLLSHAASAARLSADATVKLSEEFNVLAAIETEVNAMNTNLQELSKAIDSVPSPTDEPSPTSEPPTDEPSPTGDLSDTVEEGLPRLVFARRFLTLELETKTADSCDQYADIEATVDEAQDALKLVSTQQFSNSTLTSLKASNLKLTATTQCVSSNKIPLDSAMKEQVKASITEAETEGEKASDTVDQYVNPPTPAPADDSGFRSATIALGVLFSLAVVAIAGLAIYTHRQKSGGHMS</sequence>
<evidence type="ECO:0000256" key="2">
    <source>
        <dbReference type="SAM" id="Phobius"/>
    </source>
</evidence>
<dbReference type="EMBL" id="VIIS01001440">
    <property type="protein sequence ID" value="KAF0298275.1"/>
    <property type="molecule type" value="Genomic_DNA"/>
</dbReference>
<reference evidence="4 5" key="1">
    <citation type="submission" date="2019-07" db="EMBL/GenBank/DDBJ databases">
        <title>Draft genome assembly of a fouling barnacle, Amphibalanus amphitrite (Darwin, 1854): The first reference genome for Thecostraca.</title>
        <authorList>
            <person name="Kim W."/>
        </authorList>
    </citation>
    <scope>NUCLEOTIDE SEQUENCE [LARGE SCALE GENOMIC DNA]</scope>
    <source>
        <strain evidence="4">SNU_AA5</strain>
        <tissue evidence="4">Soma without cirri and trophi</tissue>
    </source>
</reference>
<evidence type="ECO:0000256" key="1">
    <source>
        <dbReference type="SAM" id="MobiDB-lite"/>
    </source>
</evidence>
<keyword evidence="5" id="KW-1185">Reference proteome</keyword>
<evidence type="ECO:0000256" key="3">
    <source>
        <dbReference type="SAM" id="SignalP"/>
    </source>
</evidence>
<keyword evidence="2" id="KW-1133">Transmembrane helix</keyword>
<accession>A0A6A4VVV6</accession>
<evidence type="ECO:0000313" key="4">
    <source>
        <dbReference type="EMBL" id="KAF0298275.1"/>
    </source>
</evidence>
<feature type="signal peptide" evidence="3">
    <location>
        <begin position="1"/>
        <end position="25"/>
    </location>
</feature>
<dbReference type="Proteomes" id="UP000440578">
    <property type="component" value="Unassembled WGS sequence"/>
</dbReference>
<feature type="chain" id="PRO_5025363204" evidence="3">
    <location>
        <begin position="26"/>
        <end position="253"/>
    </location>
</feature>
<keyword evidence="3" id="KW-0732">Signal</keyword>
<comment type="caution">
    <text evidence="4">The sequence shown here is derived from an EMBL/GenBank/DDBJ whole genome shotgun (WGS) entry which is preliminary data.</text>
</comment>
<keyword evidence="2" id="KW-0812">Transmembrane</keyword>
<feature type="region of interest" description="Disordered" evidence="1">
    <location>
        <begin position="65"/>
        <end position="96"/>
    </location>
</feature>